<proteinExistence type="predicted"/>
<dbReference type="EMBL" id="BMFT01000001">
    <property type="protein sequence ID" value="GGH16067.1"/>
    <property type="molecule type" value="Genomic_DNA"/>
</dbReference>
<organism evidence="2 3">
    <name type="scientific">Paenibacillus segetis</name>
    <dbReference type="NCBI Taxonomy" id="1325360"/>
    <lineage>
        <taxon>Bacteria</taxon>
        <taxon>Bacillati</taxon>
        <taxon>Bacillota</taxon>
        <taxon>Bacilli</taxon>
        <taxon>Bacillales</taxon>
        <taxon>Paenibacillaceae</taxon>
        <taxon>Paenibacillus</taxon>
    </lineage>
</organism>
<accession>A0ABQ1Y842</accession>
<keyword evidence="1" id="KW-0812">Transmembrane</keyword>
<keyword evidence="1" id="KW-1133">Transmembrane helix</keyword>
<name>A0ABQ1Y842_9BACL</name>
<keyword evidence="3" id="KW-1185">Reference proteome</keyword>
<evidence type="ECO:0000256" key="1">
    <source>
        <dbReference type="SAM" id="Phobius"/>
    </source>
</evidence>
<keyword evidence="1" id="KW-0472">Membrane</keyword>
<sequence>MTALQIQTGEALIYKASFFLFWIVGLSISYLVILVNQERCALHI</sequence>
<reference evidence="3" key="1">
    <citation type="journal article" date="2019" name="Int. J. Syst. Evol. Microbiol.">
        <title>The Global Catalogue of Microorganisms (GCM) 10K type strain sequencing project: providing services to taxonomists for standard genome sequencing and annotation.</title>
        <authorList>
            <consortium name="The Broad Institute Genomics Platform"/>
            <consortium name="The Broad Institute Genome Sequencing Center for Infectious Disease"/>
            <person name="Wu L."/>
            <person name="Ma J."/>
        </authorList>
    </citation>
    <scope>NUCLEOTIDE SEQUENCE [LARGE SCALE GENOMIC DNA]</scope>
    <source>
        <strain evidence="3">CGMCC 1.12769</strain>
    </source>
</reference>
<gene>
    <name evidence="2" type="ORF">GCM10008013_10630</name>
</gene>
<comment type="caution">
    <text evidence="2">The sequence shown here is derived from an EMBL/GenBank/DDBJ whole genome shotgun (WGS) entry which is preliminary data.</text>
</comment>
<dbReference type="Proteomes" id="UP000659344">
    <property type="component" value="Unassembled WGS sequence"/>
</dbReference>
<evidence type="ECO:0000313" key="2">
    <source>
        <dbReference type="EMBL" id="GGH16067.1"/>
    </source>
</evidence>
<feature type="transmembrane region" description="Helical" evidence="1">
    <location>
        <begin position="12"/>
        <end position="35"/>
    </location>
</feature>
<protein>
    <submittedName>
        <fullName evidence="2">Uncharacterized protein</fullName>
    </submittedName>
</protein>
<evidence type="ECO:0000313" key="3">
    <source>
        <dbReference type="Proteomes" id="UP000659344"/>
    </source>
</evidence>